<dbReference type="EMBL" id="CP107020">
    <property type="protein sequence ID" value="UYG15946.1"/>
    <property type="molecule type" value="Genomic_DNA"/>
</dbReference>
<proteinExistence type="predicted"/>
<accession>A0ABY6FZX4</accession>
<dbReference type="InterPro" id="IPR024020">
    <property type="entry name" value="Anit_sigma_mycothiol_RsrA"/>
</dbReference>
<evidence type="ECO:0000256" key="1">
    <source>
        <dbReference type="ARBA" id="ARBA00023015"/>
    </source>
</evidence>
<evidence type="ECO:0000259" key="3">
    <source>
        <dbReference type="Pfam" id="PF13490"/>
    </source>
</evidence>
<reference evidence="4" key="1">
    <citation type="submission" date="2022-10" db="EMBL/GenBank/DDBJ databases">
        <title>Whole-Genome Sequencing of Brachybacterium huguangmaarense BRM-3, Isolated from Betula schmidtii.</title>
        <authorList>
            <person name="Haam D."/>
        </authorList>
    </citation>
    <scope>NUCLEOTIDE SEQUENCE</scope>
    <source>
        <strain evidence="4">BRM-3</strain>
    </source>
</reference>
<keyword evidence="2" id="KW-0804">Transcription</keyword>
<evidence type="ECO:0000313" key="4">
    <source>
        <dbReference type="EMBL" id="UYG15946.1"/>
    </source>
</evidence>
<dbReference type="Pfam" id="PF13490">
    <property type="entry name" value="zf-HC2"/>
    <property type="match status" value="1"/>
</dbReference>
<dbReference type="Gene3D" id="1.10.10.1320">
    <property type="entry name" value="Anti-sigma factor, zinc-finger domain"/>
    <property type="match status" value="1"/>
</dbReference>
<dbReference type="RefSeq" id="WP_263593159.1">
    <property type="nucleotide sequence ID" value="NZ_CP107020.1"/>
</dbReference>
<protein>
    <submittedName>
        <fullName evidence="4">Mycothiol system anti-sigma-R factor</fullName>
    </submittedName>
</protein>
<dbReference type="NCBIfam" id="TIGR03988">
    <property type="entry name" value="antisig_RsrA"/>
    <property type="match status" value="1"/>
</dbReference>
<name>A0ABY6FZX4_9MICO</name>
<keyword evidence="5" id="KW-1185">Reference proteome</keyword>
<sequence length="102" mass="11526">MNDREQRPRAAEDEAAGLYALEEALDGELSPELAERLQRHLETCPECAEEVERVRRMKALVRRCCAADAAPPALRERIAIEYRRVTVTTYRTRSREGGAPAS</sequence>
<keyword evidence="1" id="KW-0805">Transcription regulation</keyword>
<evidence type="ECO:0000256" key="2">
    <source>
        <dbReference type="ARBA" id="ARBA00023163"/>
    </source>
</evidence>
<dbReference type="Proteomes" id="UP001164305">
    <property type="component" value="Chromosome"/>
</dbReference>
<feature type="domain" description="Putative zinc-finger" evidence="3">
    <location>
        <begin position="21"/>
        <end position="48"/>
    </location>
</feature>
<dbReference type="InterPro" id="IPR027383">
    <property type="entry name" value="Znf_put"/>
</dbReference>
<organism evidence="4 5">
    <name type="scientific">Brachybacterium huguangmaarense</name>
    <dbReference type="NCBI Taxonomy" id="1652028"/>
    <lineage>
        <taxon>Bacteria</taxon>
        <taxon>Bacillati</taxon>
        <taxon>Actinomycetota</taxon>
        <taxon>Actinomycetes</taxon>
        <taxon>Micrococcales</taxon>
        <taxon>Dermabacteraceae</taxon>
        <taxon>Brachybacterium</taxon>
    </lineage>
</organism>
<gene>
    <name evidence="4" type="primary">rsrA</name>
    <name evidence="4" type="ORF">BRM3_09895</name>
</gene>
<dbReference type="InterPro" id="IPR041916">
    <property type="entry name" value="Anti_sigma_zinc_sf"/>
</dbReference>
<evidence type="ECO:0000313" key="5">
    <source>
        <dbReference type="Proteomes" id="UP001164305"/>
    </source>
</evidence>